<dbReference type="Proteomes" id="UP000192678">
    <property type="component" value="Unassembled WGS sequence"/>
</dbReference>
<dbReference type="InterPro" id="IPR013538">
    <property type="entry name" value="ASHA1/2-like_C"/>
</dbReference>
<reference evidence="3 4" key="1">
    <citation type="submission" date="2017-04" db="EMBL/GenBank/DDBJ databases">
        <authorList>
            <person name="Afonso C.L."/>
            <person name="Miller P.J."/>
            <person name="Scott M.A."/>
            <person name="Spackman E."/>
            <person name="Goraichik I."/>
            <person name="Dimitrov K.M."/>
            <person name="Suarez D.L."/>
            <person name="Swayne D.E."/>
        </authorList>
    </citation>
    <scope>NUCLEOTIDE SEQUENCE [LARGE SCALE GENOMIC DNA]</scope>
    <source>
        <strain evidence="3 4">DSM 19625</strain>
    </source>
</reference>
<keyword evidence="4" id="KW-1185">Reference proteome</keyword>
<evidence type="ECO:0000313" key="3">
    <source>
        <dbReference type="EMBL" id="SMC76101.1"/>
    </source>
</evidence>
<sequence length="145" mass="16583">MEKLQFNIDIDAPREKVWETLWNDKTYRQWTSAFSENSSAETDWKKGSKILFLDGTGQGMVSKVAESVPNEFMSIEHLGMLKDGVEDLDSDEVKAWAGAHENYTLKDANGTTQLLIESDITEEYKEMMANMWPKALNKLKELAEQ</sequence>
<evidence type="ECO:0000256" key="1">
    <source>
        <dbReference type="ARBA" id="ARBA00006817"/>
    </source>
</evidence>
<evidence type="ECO:0000259" key="2">
    <source>
        <dbReference type="Pfam" id="PF08327"/>
    </source>
</evidence>
<dbReference type="OrthoDB" id="384974at2"/>
<evidence type="ECO:0000313" key="4">
    <source>
        <dbReference type="Proteomes" id="UP000192678"/>
    </source>
</evidence>
<protein>
    <submittedName>
        <fullName evidence="3">Uncharacterized conserved protein YndB, AHSA1/START domain</fullName>
    </submittedName>
</protein>
<dbReference type="EMBL" id="FWYB01000002">
    <property type="protein sequence ID" value="SMC76101.1"/>
    <property type="molecule type" value="Genomic_DNA"/>
</dbReference>
<dbReference type="Gene3D" id="3.30.530.20">
    <property type="match status" value="1"/>
</dbReference>
<organism evidence="3 4">
    <name type="scientific">Pedobacter nyackensis</name>
    <dbReference type="NCBI Taxonomy" id="475255"/>
    <lineage>
        <taxon>Bacteria</taxon>
        <taxon>Pseudomonadati</taxon>
        <taxon>Bacteroidota</taxon>
        <taxon>Sphingobacteriia</taxon>
        <taxon>Sphingobacteriales</taxon>
        <taxon>Sphingobacteriaceae</taxon>
        <taxon>Pedobacter</taxon>
    </lineage>
</organism>
<dbReference type="SUPFAM" id="SSF55961">
    <property type="entry name" value="Bet v1-like"/>
    <property type="match status" value="1"/>
</dbReference>
<proteinExistence type="inferred from homology"/>
<name>A0A1W2BT93_9SPHI</name>
<gene>
    <name evidence="3" type="ORF">SAMN04488101_102783</name>
</gene>
<dbReference type="RefSeq" id="WP_084288736.1">
    <property type="nucleotide sequence ID" value="NZ_FWYB01000002.1"/>
</dbReference>
<dbReference type="CDD" id="cd07814">
    <property type="entry name" value="SRPBCC_CalC_Aha1-like"/>
    <property type="match status" value="1"/>
</dbReference>
<dbReference type="STRING" id="475255.SAMN04488101_102783"/>
<accession>A0A1W2BT93</accession>
<dbReference type="AlphaFoldDB" id="A0A1W2BT93"/>
<dbReference type="InterPro" id="IPR023393">
    <property type="entry name" value="START-like_dom_sf"/>
</dbReference>
<feature type="domain" description="Activator of Hsp90 ATPase homologue 1/2-like C-terminal" evidence="2">
    <location>
        <begin position="11"/>
        <end position="144"/>
    </location>
</feature>
<dbReference type="Pfam" id="PF08327">
    <property type="entry name" value="AHSA1"/>
    <property type="match status" value="1"/>
</dbReference>
<comment type="similarity">
    <text evidence="1">Belongs to the AHA1 family.</text>
</comment>